<comment type="cofactor">
    <cofactor evidence="6">
        <name>FMN</name>
        <dbReference type="ChEBI" id="CHEBI:58210"/>
    </cofactor>
    <text evidence="6">Binds 1 FMN per subunit.</text>
</comment>
<evidence type="ECO:0000256" key="4">
    <source>
        <dbReference type="ARBA" id="ARBA00023027"/>
    </source>
</evidence>
<dbReference type="EC" id="1.7.1.17" evidence="6"/>
<dbReference type="RefSeq" id="WP_185053897.1">
    <property type="nucleotide sequence ID" value="NZ_BAABIX010000021.1"/>
</dbReference>
<dbReference type="PANTHER" id="PTHR43741">
    <property type="entry name" value="FMN-DEPENDENT NADH-AZOREDUCTASE 1"/>
    <property type="match status" value="1"/>
</dbReference>
<dbReference type="Gene3D" id="3.40.50.360">
    <property type="match status" value="1"/>
</dbReference>
<dbReference type="InterPro" id="IPR029039">
    <property type="entry name" value="Flavoprotein-like_sf"/>
</dbReference>
<comment type="caution">
    <text evidence="6">Lacks conserved residue(s) required for the propagation of feature annotation.</text>
</comment>
<keyword evidence="9" id="KW-1185">Reference proteome</keyword>
<dbReference type="InterPro" id="IPR050104">
    <property type="entry name" value="FMN-dep_NADH:Q_OxRdtase_AzoR1"/>
</dbReference>
<evidence type="ECO:0000259" key="7">
    <source>
        <dbReference type="Pfam" id="PF02525"/>
    </source>
</evidence>
<dbReference type="InterPro" id="IPR023048">
    <property type="entry name" value="NADH:quinone_OxRdtase_FMN_depd"/>
</dbReference>
<organism evidence="8 9">
    <name type="scientific">Thermocatellispora tengchongensis</name>
    <dbReference type="NCBI Taxonomy" id="1073253"/>
    <lineage>
        <taxon>Bacteria</taxon>
        <taxon>Bacillati</taxon>
        <taxon>Actinomycetota</taxon>
        <taxon>Actinomycetes</taxon>
        <taxon>Streptosporangiales</taxon>
        <taxon>Streptosporangiaceae</taxon>
        <taxon>Thermocatellispora</taxon>
    </lineage>
</organism>
<evidence type="ECO:0000256" key="6">
    <source>
        <dbReference type="HAMAP-Rule" id="MF_01216"/>
    </source>
</evidence>
<dbReference type="EMBL" id="JACHGN010000016">
    <property type="protein sequence ID" value="MBB5137058.1"/>
    <property type="molecule type" value="Genomic_DNA"/>
</dbReference>
<dbReference type="AlphaFoldDB" id="A0A840PBN4"/>
<proteinExistence type="inferred from homology"/>
<evidence type="ECO:0000256" key="2">
    <source>
        <dbReference type="ARBA" id="ARBA00022643"/>
    </source>
</evidence>
<keyword evidence="4 6" id="KW-0520">NAD</keyword>
<name>A0A840PBN4_9ACTN</name>
<dbReference type="Pfam" id="PF02525">
    <property type="entry name" value="Flavodoxin_2"/>
    <property type="match status" value="1"/>
</dbReference>
<comment type="catalytic activity">
    <reaction evidence="5">
        <text>N,N-dimethyl-1,4-phenylenediamine + anthranilate + 2 NAD(+) = 2-(4-dimethylaminophenyl)diazenylbenzoate + 2 NADH + 2 H(+)</text>
        <dbReference type="Rhea" id="RHEA:55872"/>
        <dbReference type="ChEBI" id="CHEBI:15378"/>
        <dbReference type="ChEBI" id="CHEBI:15783"/>
        <dbReference type="ChEBI" id="CHEBI:16567"/>
        <dbReference type="ChEBI" id="CHEBI:57540"/>
        <dbReference type="ChEBI" id="CHEBI:57945"/>
        <dbReference type="ChEBI" id="CHEBI:71579"/>
        <dbReference type="EC" id="1.7.1.17"/>
    </reaction>
    <physiologicalReaction direction="right-to-left" evidence="5">
        <dbReference type="Rhea" id="RHEA:55874"/>
    </physiologicalReaction>
</comment>
<dbReference type="InterPro" id="IPR003680">
    <property type="entry name" value="Flavodoxin_fold"/>
</dbReference>
<comment type="function">
    <text evidence="6">Also exhibits azoreductase activity. Catalyzes the reductive cleavage of the azo bond in aromatic azo compounds to the corresponding amines.</text>
</comment>
<evidence type="ECO:0000256" key="1">
    <source>
        <dbReference type="ARBA" id="ARBA00022630"/>
    </source>
</evidence>
<keyword evidence="2 6" id="KW-0288">FMN</keyword>
<evidence type="ECO:0000256" key="3">
    <source>
        <dbReference type="ARBA" id="ARBA00023002"/>
    </source>
</evidence>
<dbReference type="GO" id="GO:0010181">
    <property type="term" value="F:FMN binding"/>
    <property type="evidence" value="ECO:0007669"/>
    <property type="project" value="UniProtKB-UniRule"/>
</dbReference>
<evidence type="ECO:0000313" key="8">
    <source>
        <dbReference type="EMBL" id="MBB5137058.1"/>
    </source>
</evidence>
<dbReference type="Proteomes" id="UP000578449">
    <property type="component" value="Unassembled WGS sequence"/>
</dbReference>
<sequence>MPTLLHIDCGMRQDGSVTREITGIFAKEWRQANPDHTYVYRDLGASPIPHVDEASVVAGLLLQEGLNEDQRRAWSVSEPLIKELRAADTIVLGVPMYNYSIPSVLKAWFDRVTVKEHMIQEPMSEGLLTGKQTIVVTARGGAYGPGTPRECYDFQMPYLRALLEQIGLDRNLEFVHVEMTLAHSVPALEQFKSIADTSREEAANNVRKPALAG</sequence>
<protein>
    <recommendedName>
        <fullName evidence="6">FMN dependent NADH:quinone oxidoreductase</fullName>
        <ecNumber evidence="6">1.6.5.-</ecNumber>
    </recommendedName>
    <alternativeName>
        <fullName evidence="6">Azo-dye reductase</fullName>
    </alternativeName>
    <alternativeName>
        <fullName evidence="6">FMN-dependent NADH-azo compound oxidoreductase</fullName>
    </alternativeName>
    <alternativeName>
        <fullName evidence="6">FMN-dependent NADH-azoreductase</fullName>
        <ecNumber evidence="6">1.7.1.17</ecNumber>
    </alternativeName>
</protein>
<comment type="caution">
    <text evidence="8">The sequence shown here is derived from an EMBL/GenBank/DDBJ whole genome shotgun (WGS) entry which is preliminary data.</text>
</comment>
<keyword evidence="3 6" id="KW-0560">Oxidoreductase</keyword>
<feature type="domain" description="Flavodoxin-like fold" evidence="7">
    <location>
        <begin position="3"/>
        <end position="181"/>
    </location>
</feature>
<dbReference type="SUPFAM" id="SSF52218">
    <property type="entry name" value="Flavoproteins"/>
    <property type="match status" value="1"/>
</dbReference>
<reference evidence="8 9" key="1">
    <citation type="submission" date="2020-08" db="EMBL/GenBank/DDBJ databases">
        <title>Genomic Encyclopedia of Type Strains, Phase IV (KMG-IV): sequencing the most valuable type-strain genomes for metagenomic binning, comparative biology and taxonomic classification.</title>
        <authorList>
            <person name="Goeker M."/>
        </authorList>
    </citation>
    <scope>NUCLEOTIDE SEQUENCE [LARGE SCALE GENOMIC DNA]</scope>
    <source>
        <strain evidence="8 9">DSM 45615</strain>
    </source>
</reference>
<dbReference type="GO" id="GO:0016655">
    <property type="term" value="F:oxidoreductase activity, acting on NAD(P)H, quinone or similar compound as acceptor"/>
    <property type="evidence" value="ECO:0007669"/>
    <property type="project" value="InterPro"/>
</dbReference>
<comment type="catalytic activity">
    <reaction evidence="6">
        <text>2 a quinone + NADH + H(+) = 2 a 1,4-benzosemiquinone + NAD(+)</text>
        <dbReference type="Rhea" id="RHEA:65952"/>
        <dbReference type="ChEBI" id="CHEBI:15378"/>
        <dbReference type="ChEBI" id="CHEBI:57540"/>
        <dbReference type="ChEBI" id="CHEBI:57945"/>
        <dbReference type="ChEBI" id="CHEBI:132124"/>
        <dbReference type="ChEBI" id="CHEBI:134225"/>
    </reaction>
</comment>
<keyword evidence="1 6" id="KW-0285">Flavoprotein</keyword>
<dbReference type="GO" id="GO:0016652">
    <property type="term" value="F:oxidoreductase activity, acting on NAD(P)H as acceptor"/>
    <property type="evidence" value="ECO:0007669"/>
    <property type="project" value="UniProtKB-UniRule"/>
</dbReference>
<comment type="similarity">
    <text evidence="6">Belongs to the azoreductase type 1 family.</text>
</comment>
<dbReference type="GO" id="GO:0009055">
    <property type="term" value="F:electron transfer activity"/>
    <property type="evidence" value="ECO:0007669"/>
    <property type="project" value="UniProtKB-UniRule"/>
</dbReference>
<evidence type="ECO:0000313" key="9">
    <source>
        <dbReference type="Proteomes" id="UP000578449"/>
    </source>
</evidence>
<accession>A0A840PBN4</accession>
<evidence type="ECO:0000256" key="5">
    <source>
        <dbReference type="ARBA" id="ARBA00048542"/>
    </source>
</evidence>
<gene>
    <name evidence="6" type="primary">azoR</name>
    <name evidence="8" type="ORF">HNP84_006810</name>
</gene>
<dbReference type="HAMAP" id="MF_01216">
    <property type="entry name" value="Azoreductase_type1"/>
    <property type="match status" value="1"/>
</dbReference>
<comment type="subunit">
    <text evidence="6">Homodimer.</text>
</comment>
<dbReference type="PANTHER" id="PTHR43741:SF4">
    <property type="entry name" value="FMN-DEPENDENT NADH:QUINONE OXIDOREDUCTASE"/>
    <property type="match status" value="1"/>
</dbReference>
<comment type="function">
    <text evidence="6">Quinone reductase that provides resistance to thiol-specific stress caused by electrophilic quinones.</text>
</comment>
<dbReference type="EC" id="1.6.5.-" evidence="6"/>